<dbReference type="InterPro" id="IPR004843">
    <property type="entry name" value="Calcineurin-like_PHP"/>
</dbReference>
<dbReference type="AlphaFoldDB" id="A0A0F9PSY2"/>
<sequence length="289" mass="33205">MTLMTMLDMDVADEKLELCWANDLHLDHAHHEKISYFARKVNERETNVVLLGGDISNGVTIIPHLEYLSKVWVGKQIYFVLGNHDYYGSSFTEVWSNVDKCVLEHSNLHWLDGNGPIKLSDKTALVGNGLWCDWKAGSKEKSSIWINDYTLIEDLRFEGAPYNTIAFMSTWEKVGFYARLHANQLMDDFDKALEQGFKNIIVLTHVPPFHEGSFFDGKVQDDDWATHFVCWIAGVKLKERVIKHKDVQVTVLCGHTHGFCEVDILPNLHVINGKAKYNHPRPQNPIYYE</sequence>
<dbReference type="PANTHER" id="PTHR31302">
    <property type="entry name" value="TRANSMEMBRANE PROTEIN WITH METALLOPHOSPHOESTERASE DOMAIN-RELATED"/>
    <property type="match status" value="1"/>
</dbReference>
<dbReference type="Gene3D" id="3.60.21.10">
    <property type="match status" value="1"/>
</dbReference>
<dbReference type="GO" id="GO:0016787">
    <property type="term" value="F:hydrolase activity"/>
    <property type="evidence" value="ECO:0007669"/>
    <property type="project" value="InterPro"/>
</dbReference>
<proteinExistence type="predicted"/>
<accession>A0A0F9PSY2</accession>
<name>A0A0F9PSY2_9ZZZZ</name>
<evidence type="ECO:0000313" key="2">
    <source>
        <dbReference type="EMBL" id="KKN04201.1"/>
    </source>
</evidence>
<evidence type="ECO:0000259" key="1">
    <source>
        <dbReference type="Pfam" id="PF00149"/>
    </source>
</evidence>
<protein>
    <recommendedName>
        <fullName evidence="1">Calcineurin-like phosphoesterase domain-containing protein</fullName>
    </recommendedName>
</protein>
<feature type="domain" description="Calcineurin-like phosphoesterase" evidence="1">
    <location>
        <begin position="22"/>
        <end position="258"/>
    </location>
</feature>
<dbReference type="InterPro" id="IPR029052">
    <property type="entry name" value="Metallo-depent_PP-like"/>
</dbReference>
<dbReference type="SUPFAM" id="SSF56300">
    <property type="entry name" value="Metallo-dependent phosphatases"/>
    <property type="match status" value="1"/>
</dbReference>
<dbReference type="Pfam" id="PF00149">
    <property type="entry name" value="Metallophos"/>
    <property type="match status" value="1"/>
</dbReference>
<reference evidence="2" key="1">
    <citation type="journal article" date="2015" name="Nature">
        <title>Complex archaea that bridge the gap between prokaryotes and eukaryotes.</title>
        <authorList>
            <person name="Spang A."/>
            <person name="Saw J.H."/>
            <person name="Jorgensen S.L."/>
            <person name="Zaremba-Niedzwiedzka K."/>
            <person name="Martijn J."/>
            <person name="Lind A.E."/>
            <person name="van Eijk R."/>
            <person name="Schleper C."/>
            <person name="Guy L."/>
            <person name="Ettema T.J."/>
        </authorList>
    </citation>
    <scope>NUCLEOTIDE SEQUENCE</scope>
</reference>
<dbReference type="InterPro" id="IPR051158">
    <property type="entry name" value="Metallophosphoesterase_sf"/>
</dbReference>
<dbReference type="EMBL" id="LAZR01004946">
    <property type="protein sequence ID" value="KKN04201.1"/>
    <property type="molecule type" value="Genomic_DNA"/>
</dbReference>
<organism evidence="2">
    <name type="scientific">marine sediment metagenome</name>
    <dbReference type="NCBI Taxonomy" id="412755"/>
    <lineage>
        <taxon>unclassified sequences</taxon>
        <taxon>metagenomes</taxon>
        <taxon>ecological metagenomes</taxon>
    </lineage>
</organism>
<gene>
    <name evidence="2" type="ORF">LCGC14_1099930</name>
</gene>
<dbReference type="PANTHER" id="PTHR31302:SF0">
    <property type="entry name" value="TRANSMEMBRANE PROTEIN WITH METALLOPHOSPHOESTERASE DOMAIN"/>
    <property type="match status" value="1"/>
</dbReference>
<comment type="caution">
    <text evidence="2">The sequence shown here is derived from an EMBL/GenBank/DDBJ whole genome shotgun (WGS) entry which is preliminary data.</text>
</comment>